<evidence type="ECO:0000313" key="3">
    <source>
        <dbReference type="Proteomes" id="UP000299102"/>
    </source>
</evidence>
<evidence type="ECO:0000256" key="1">
    <source>
        <dbReference type="SAM" id="MobiDB-lite"/>
    </source>
</evidence>
<evidence type="ECO:0000313" key="2">
    <source>
        <dbReference type="EMBL" id="GBP12172.1"/>
    </source>
</evidence>
<name>A0A4C1TCH3_EUMVA</name>
<keyword evidence="3" id="KW-1185">Reference proteome</keyword>
<accession>A0A4C1TCH3</accession>
<proteinExistence type="predicted"/>
<protein>
    <submittedName>
        <fullName evidence="2">Uncharacterized protein</fullName>
    </submittedName>
</protein>
<dbReference type="Proteomes" id="UP000299102">
    <property type="component" value="Unassembled WGS sequence"/>
</dbReference>
<feature type="region of interest" description="Disordered" evidence="1">
    <location>
        <begin position="88"/>
        <end position="111"/>
    </location>
</feature>
<gene>
    <name evidence="2" type="ORF">EVAR_6356_1</name>
</gene>
<reference evidence="2 3" key="1">
    <citation type="journal article" date="2019" name="Commun. Biol.">
        <title>The bagworm genome reveals a unique fibroin gene that provides high tensile strength.</title>
        <authorList>
            <person name="Kono N."/>
            <person name="Nakamura H."/>
            <person name="Ohtoshi R."/>
            <person name="Tomita M."/>
            <person name="Numata K."/>
            <person name="Arakawa K."/>
        </authorList>
    </citation>
    <scope>NUCLEOTIDE SEQUENCE [LARGE SCALE GENOMIC DNA]</scope>
</reference>
<dbReference type="EMBL" id="BGZK01000050">
    <property type="protein sequence ID" value="GBP12172.1"/>
    <property type="molecule type" value="Genomic_DNA"/>
</dbReference>
<sequence>MTDRGHFRCARRAGSADARFVLTTLCSYRPNVRLNFIIAVERGKIMLQINKKNRLKYASNSYTVDVTSVPSELYDVWSRNTACRRWRRPTALTTSPGGGRPTRQRLWRPQE</sequence>
<feature type="compositionally biased region" description="Basic residues" evidence="1">
    <location>
        <begin position="102"/>
        <end position="111"/>
    </location>
</feature>
<organism evidence="2 3">
    <name type="scientific">Eumeta variegata</name>
    <name type="common">Bagworm moth</name>
    <name type="synonym">Eumeta japonica</name>
    <dbReference type="NCBI Taxonomy" id="151549"/>
    <lineage>
        <taxon>Eukaryota</taxon>
        <taxon>Metazoa</taxon>
        <taxon>Ecdysozoa</taxon>
        <taxon>Arthropoda</taxon>
        <taxon>Hexapoda</taxon>
        <taxon>Insecta</taxon>
        <taxon>Pterygota</taxon>
        <taxon>Neoptera</taxon>
        <taxon>Endopterygota</taxon>
        <taxon>Lepidoptera</taxon>
        <taxon>Glossata</taxon>
        <taxon>Ditrysia</taxon>
        <taxon>Tineoidea</taxon>
        <taxon>Psychidae</taxon>
        <taxon>Oiketicinae</taxon>
        <taxon>Eumeta</taxon>
    </lineage>
</organism>
<dbReference type="AlphaFoldDB" id="A0A4C1TCH3"/>
<comment type="caution">
    <text evidence="2">The sequence shown here is derived from an EMBL/GenBank/DDBJ whole genome shotgun (WGS) entry which is preliminary data.</text>
</comment>